<dbReference type="GO" id="GO:0061817">
    <property type="term" value="P:endoplasmic reticulum-plasma membrane tethering"/>
    <property type="evidence" value="ECO:0007669"/>
    <property type="project" value="TreeGrafter"/>
</dbReference>
<keyword evidence="5 7" id="KW-0472">Membrane</keyword>
<name>A0A0N4ZNC5_PARTI</name>
<organism evidence="9 10">
    <name type="scientific">Parastrongyloides trichosuri</name>
    <name type="common">Possum-specific nematode worm</name>
    <dbReference type="NCBI Taxonomy" id="131310"/>
    <lineage>
        <taxon>Eukaryota</taxon>
        <taxon>Metazoa</taxon>
        <taxon>Ecdysozoa</taxon>
        <taxon>Nematoda</taxon>
        <taxon>Chromadorea</taxon>
        <taxon>Rhabditida</taxon>
        <taxon>Tylenchina</taxon>
        <taxon>Panagrolaimomorpha</taxon>
        <taxon>Strongyloidoidea</taxon>
        <taxon>Strongyloididae</taxon>
        <taxon>Parastrongyloides</taxon>
    </lineage>
</organism>
<keyword evidence="9" id="KW-1185">Reference proteome</keyword>
<dbReference type="PROSITE" id="PS50202">
    <property type="entry name" value="MSP"/>
    <property type="match status" value="1"/>
</dbReference>
<dbReference type="SUPFAM" id="SSF49354">
    <property type="entry name" value="PapD-like"/>
    <property type="match status" value="1"/>
</dbReference>
<evidence type="ECO:0000256" key="4">
    <source>
        <dbReference type="ARBA" id="ARBA00022989"/>
    </source>
</evidence>
<dbReference type="Proteomes" id="UP000038045">
    <property type="component" value="Unplaced"/>
</dbReference>
<feature type="domain" description="MSP" evidence="8">
    <location>
        <begin position="8"/>
        <end position="127"/>
    </location>
</feature>
<evidence type="ECO:0000256" key="5">
    <source>
        <dbReference type="ARBA" id="ARBA00023136"/>
    </source>
</evidence>
<dbReference type="AlphaFoldDB" id="A0A0N4ZNC5"/>
<dbReference type="InterPro" id="IPR016763">
    <property type="entry name" value="VAP"/>
</dbReference>
<protein>
    <recommendedName>
        <fullName evidence="6">Major sperm protein</fullName>
    </recommendedName>
</protein>
<reference evidence="10" key="1">
    <citation type="submission" date="2017-02" db="UniProtKB">
        <authorList>
            <consortium name="WormBaseParasite"/>
        </authorList>
    </citation>
    <scope>IDENTIFICATION</scope>
</reference>
<evidence type="ECO:0000256" key="3">
    <source>
        <dbReference type="ARBA" id="ARBA00022692"/>
    </source>
</evidence>
<evidence type="ECO:0000256" key="2">
    <source>
        <dbReference type="ARBA" id="ARBA00008932"/>
    </source>
</evidence>
<keyword evidence="3 7" id="KW-0812">Transmembrane</keyword>
<dbReference type="PANTHER" id="PTHR10809:SF6">
    <property type="entry name" value="AT11025P-RELATED"/>
    <property type="match status" value="1"/>
</dbReference>
<keyword evidence="4 7" id="KW-1133">Transmembrane helix</keyword>
<comment type="function">
    <text evidence="6">Central component in molecular interactions underlying sperm crawling. Forms an extensive filament system that extends from sperm villipoda, along the leading edge of the pseudopod.</text>
</comment>
<comment type="similarity">
    <text evidence="2">Belongs to the VAMP-associated protein (VAP) (TC 9.B.17) family.</text>
</comment>
<proteinExistence type="inferred from homology"/>
<comment type="subcellular location">
    <subcellularLocation>
        <location evidence="1">Membrane</location>
        <topology evidence="1">Single-pass type IV membrane protein</topology>
    </subcellularLocation>
</comment>
<dbReference type="Gene3D" id="2.60.40.10">
    <property type="entry name" value="Immunoglobulins"/>
    <property type="match status" value="1"/>
</dbReference>
<dbReference type="Pfam" id="PF00635">
    <property type="entry name" value="Motile_Sperm"/>
    <property type="match status" value="1"/>
</dbReference>
<keyword evidence="6" id="KW-0963">Cytoplasm</keyword>
<sequence>MSTRLAQVLEITPKNELVFTGPFTEVSTVYLTLHNPTEHYIAFKVKTTAPNYYCVRPNSGLINPNTSKEVAVMLQPLENTSTLEQDKAKHKFMIQSAYASENENLSNFWKSTSTDNIMDSKLKVKFTPSEKSEIANRITSSLVNYQSASTNNVNSEGTNNPTNITDSTNDQMVVKLKSDIANLEKKSKGQMEQIALLKQCIAEYEIKGESSNKYEGLPNAQVALFCLLTFIIGIILGKLF</sequence>
<dbReference type="GO" id="GO:0005789">
    <property type="term" value="C:endoplasmic reticulum membrane"/>
    <property type="evidence" value="ECO:0007669"/>
    <property type="project" value="InterPro"/>
</dbReference>
<feature type="transmembrane region" description="Helical" evidence="7">
    <location>
        <begin position="220"/>
        <end position="239"/>
    </location>
</feature>
<dbReference type="InterPro" id="IPR013783">
    <property type="entry name" value="Ig-like_fold"/>
</dbReference>
<evidence type="ECO:0000256" key="6">
    <source>
        <dbReference type="RuleBase" id="RU003425"/>
    </source>
</evidence>
<evidence type="ECO:0000256" key="7">
    <source>
        <dbReference type="SAM" id="Phobius"/>
    </source>
</evidence>
<dbReference type="PANTHER" id="PTHR10809">
    <property type="entry name" value="VESICLE-ASSOCIATED MEMBRANE PROTEIN-ASSOCIATED PROTEIN"/>
    <property type="match status" value="1"/>
</dbReference>
<dbReference type="GO" id="GO:0090158">
    <property type="term" value="P:endoplasmic reticulum membrane organization"/>
    <property type="evidence" value="ECO:0007669"/>
    <property type="project" value="TreeGrafter"/>
</dbReference>
<evidence type="ECO:0000313" key="10">
    <source>
        <dbReference type="WBParaSite" id="PTRK_0001003900.1"/>
    </source>
</evidence>
<dbReference type="GO" id="GO:0033149">
    <property type="term" value="F:FFAT motif binding"/>
    <property type="evidence" value="ECO:0007669"/>
    <property type="project" value="TreeGrafter"/>
</dbReference>
<dbReference type="WBParaSite" id="PTRK_0001003900.1">
    <property type="protein sequence ID" value="PTRK_0001003900.1"/>
    <property type="gene ID" value="PTRK_0001003900"/>
</dbReference>
<evidence type="ECO:0000259" key="8">
    <source>
        <dbReference type="PROSITE" id="PS50202"/>
    </source>
</evidence>
<dbReference type="GO" id="GO:0005886">
    <property type="term" value="C:plasma membrane"/>
    <property type="evidence" value="ECO:0007669"/>
    <property type="project" value="TreeGrafter"/>
</dbReference>
<keyword evidence="6" id="KW-0206">Cytoskeleton</keyword>
<dbReference type="PIRSF" id="PIRSF019693">
    <property type="entry name" value="VAMP-associated"/>
    <property type="match status" value="1"/>
</dbReference>
<dbReference type="STRING" id="131310.A0A0N4ZNC5"/>
<accession>A0A0N4ZNC5</accession>
<dbReference type="InterPro" id="IPR008962">
    <property type="entry name" value="PapD-like_sf"/>
</dbReference>
<evidence type="ECO:0000256" key="1">
    <source>
        <dbReference type="ARBA" id="ARBA00004211"/>
    </source>
</evidence>
<evidence type="ECO:0000313" key="9">
    <source>
        <dbReference type="Proteomes" id="UP000038045"/>
    </source>
</evidence>
<dbReference type="InterPro" id="IPR000535">
    <property type="entry name" value="MSP_dom"/>
</dbReference>